<feature type="chain" id="PRO_5047541521" evidence="1">
    <location>
        <begin position="27"/>
        <end position="199"/>
    </location>
</feature>
<keyword evidence="1" id="KW-0732">Signal</keyword>
<dbReference type="RefSeq" id="WP_381515934.1">
    <property type="nucleotide sequence ID" value="NZ_JBHUEL010000011.1"/>
</dbReference>
<reference evidence="3" key="1">
    <citation type="journal article" date="2019" name="Int. J. Syst. Evol. Microbiol.">
        <title>The Global Catalogue of Microorganisms (GCM) 10K type strain sequencing project: providing services to taxonomists for standard genome sequencing and annotation.</title>
        <authorList>
            <consortium name="The Broad Institute Genomics Platform"/>
            <consortium name="The Broad Institute Genome Sequencing Center for Infectious Disease"/>
            <person name="Wu L."/>
            <person name="Ma J."/>
        </authorList>
    </citation>
    <scope>NUCLEOTIDE SEQUENCE [LARGE SCALE GENOMIC DNA]</scope>
    <source>
        <strain evidence="3">CGMCC 1.12449</strain>
    </source>
</reference>
<proteinExistence type="predicted"/>
<comment type="caution">
    <text evidence="2">The sequence shown here is derived from an EMBL/GenBank/DDBJ whole genome shotgun (WGS) entry which is preliminary data.</text>
</comment>
<organism evidence="2 3">
    <name type="scientific">Sphingorhabdus buctiana</name>
    <dbReference type="NCBI Taxonomy" id="1508805"/>
    <lineage>
        <taxon>Bacteria</taxon>
        <taxon>Pseudomonadati</taxon>
        <taxon>Pseudomonadota</taxon>
        <taxon>Alphaproteobacteria</taxon>
        <taxon>Sphingomonadales</taxon>
        <taxon>Sphingomonadaceae</taxon>
        <taxon>Sphingorhabdus</taxon>
    </lineage>
</organism>
<dbReference type="Proteomes" id="UP001597215">
    <property type="component" value="Unassembled WGS sequence"/>
</dbReference>
<evidence type="ECO:0000256" key="1">
    <source>
        <dbReference type="SAM" id="SignalP"/>
    </source>
</evidence>
<evidence type="ECO:0000313" key="3">
    <source>
        <dbReference type="Proteomes" id="UP001597215"/>
    </source>
</evidence>
<name>A0ABW4MGZ2_9SPHN</name>
<keyword evidence="3" id="KW-1185">Reference proteome</keyword>
<protein>
    <submittedName>
        <fullName evidence="2">Uncharacterized protein</fullName>
    </submittedName>
</protein>
<accession>A0ABW4MGZ2</accession>
<dbReference type="EMBL" id="JBHUEL010000011">
    <property type="protein sequence ID" value="MFD1767918.1"/>
    <property type="molecule type" value="Genomic_DNA"/>
</dbReference>
<sequence>MERRTVLQGGTGLLLGALATALSARAASGGIMETPIDTDYTPAGKGIITGKGMGDFDFLAGERRIRHKRLKDGTKDEWQRFDSGATVHRVLNGMGSIEELRKADGSDMGMGVRVWLPQEKKWADHWTSAGNGVVNPPQKGEFIDGEGVFISEDEVEGVKWLYRGVWDRITPTGCRWHQSTSSNGGKSWEWNWWMEWTRI</sequence>
<evidence type="ECO:0000313" key="2">
    <source>
        <dbReference type="EMBL" id="MFD1767918.1"/>
    </source>
</evidence>
<gene>
    <name evidence="2" type="ORF">ACFSAG_13805</name>
</gene>
<feature type="signal peptide" evidence="1">
    <location>
        <begin position="1"/>
        <end position="26"/>
    </location>
</feature>